<dbReference type="PROSITE" id="PS50830">
    <property type="entry name" value="TNASE_3"/>
    <property type="match status" value="1"/>
</dbReference>
<dbReference type="SUPFAM" id="SSF50199">
    <property type="entry name" value="Staphylococcal nuclease"/>
    <property type="match status" value="1"/>
</dbReference>
<dbReference type="InterPro" id="IPR016071">
    <property type="entry name" value="Staphylococal_nuclease_OB-fold"/>
</dbReference>
<dbReference type="Pfam" id="PF00565">
    <property type="entry name" value="SNase"/>
    <property type="match status" value="1"/>
</dbReference>
<name>A0A1F5YGP3_9BACT</name>
<dbReference type="GO" id="GO:0016787">
    <property type="term" value="F:hydrolase activity"/>
    <property type="evidence" value="ECO:0007669"/>
    <property type="project" value="UniProtKB-KW"/>
</dbReference>
<keyword evidence="1" id="KW-0540">Nuclease</keyword>
<organism evidence="6 7">
    <name type="scientific">Candidatus Gottesmanbacteria bacterium RBG_16_38_7b</name>
    <dbReference type="NCBI Taxonomy" id="1798372"/>
    <lineage>
        <taxon>Bacteria</taxon>
        <taxon>Candidatus Gottesmaniibacteriota</taxon>
    </lineage>
</organism>
<evidence type="ECO:0000256" key="2">
    <source>
        <dbReference type="ARBA" id="ARBA00022759"/>
    </source>
</evidence>
<dbReference type="PANTHER" id="PTHR12302:SF3">
    <property type="entry name" value="SERINE_THREONINE-PROTEIN KINASE 31"/>
    <property type="match status" value="1"/>
</dbReference>
<proteinExistence type="predicted"/>
<keyword evidence="4" id="KW-1133">Transmembrane helix</keyword>
<evidence type="ECO:0000313" key="7">
    <source>
        <dbReference type="Proteomes" id="UP000177396"/>
    </source>
</evidence>
<evidence type="ECO:0000256" key="4">
    <source>
        <dbReference type="SAM" id="Phobius"/>
    </source>
</evidence>
<gene>
    <name evidence="6" type="ORF">A2153_01625</name>
</gene>
<protein>
    <recommendedName>
        <fullName evidence="5">TNase-like domain-containing protein</fullName>
    </recommendedName>
</protein>
<dbReference type="Gene3D" id="2.40.50.90">
    <property type="match status" value="1"/>
</dbReference>
<sequence length="220" mass="24945">MLKPRTVSKFKRVILSILVGILITSVLVNVYLLFLNLSRNRVVRVIDGDSFETADGRRIRLLGVNAPELDDCMGIKARENLKIFIEGKTVKLRDSVKDDYGRVLANVFSGGKFINQEMIRLGMVKYTMGKNKYYQQMRNEFVTARQNNLGIFSSLCKRSEGEEGCEIKGNIRQGLKTYHFPGCRNYQQTIVDTSFGDEWFCSEEEAVAAGFRKAEGCGEN</sequence>
<dbReference type="GO" id="GO:0004519">
    <property type="term" value="F:endonuclease activity"/>
    <property type="evidence" value="ECO:0007669"/>
    <property type="project" value="UniProtKB-KW"/>
</dbReference>
<accession>A0A1F5YGP3</accession>
<reference evidence="6 7" key="1">
    <citation type="journal article" date="2016" name="Nat. Commun.">
        <title>Thousands of microbial genomes shed light on interconnected biogeochemical processes in an aquifer system.</title>
        <authorList>
            <person name="Anantharaman K."/>
            <person name="Brown C.T."/>
            <person name="Hug L.A."/>
            <person name="Sharon I."/>
            <person name="Castelle C.J."/>
            <person name="Probst A.J."/>
            <person name="Thomas B.C."/>
            <person name="Singh A."/>
            <person name="Wilkins M.J."/>
            <person name="Karaoz U."/>
            <person name="Brodie E.L."/>
            <person name="Williams K.H."/>
            <person name="Hubbard S.S."/>
            <person name="Banfield J.F."/>
        </authorList>
    </citation>
    <scope>NUCLEOTIDE SEQUENCE [LARGE SCALE GENOMIC DNA]</scope>
</reference>
<evidence type="ECO:0000313" key="6">
    <source>
        <dbReference type="EMBL" id="OGF99350.1"/>
    </source>
</evidence>
<evidence type="ECO:0000256" key="1">
    <source>
        <dbReference type="ARBA" id="ARBA00022722"/>
    </source>
</evidence>
<keyword evidence="2" id="KW-0255">Endonuclease</keyword>
<dbReference type="AlphaFoldDB" id="A0A1F5YGP3"/>
<evidence type="ECO:0000259" key="5">
    <source>
        <dbReference type="PROSITE" id="PS50830"/>
    </source>
</evidence>
<feature type="transmembrane region" description="Helical" evidence="4">
    <location>
        <begin position="12"/>
        <end position="34"/>
    </location>
</feature>
<dbReference type="InterPro" id="IPR035437">
    <property type="entry name" value="SNase_OB-fold_sf"/>
</dbReference>
<keyword evidence="4" id="KW-0812">Transmembrane</keyword>
<dbReference type="SMART" id="SM00318">
    <property type="entry name" value="SNc"/>
    <property type="match status" value="1"/>
</dbReference>
<dbReference type="EMBL" id="MFJB01000066">
    <property type="protein sequence ID" value="OGF99350.1"/>
    <property type="molecule type" value="Genomic_DNA"/>
</dbReference>
<dbReference type="PANTHER" id="PTHR12302">
    <property type="entry name" value="EBNA2 BINDING PROTEIN P100"/>
    <property type="match status" value="1"/>
</dbReference>
<evidence type="ECO:0000256" key="3">
    <source>
        <dbReference type="ARBA" id="ARBA00022801"/>
    </source>
</evidence>
<comment type="caution">
    <text evidence="6">The sequence shown here is derived from an EMBL/GenBank/DDBJ whole genome shotgun (WGS) entry which is preliminary data.</text>
</comment>
<keyword evidence="3" id="KW-0378">Hydrolase</keyword>
<keyword evidence="4" id="KW-0472">Membrane</keyword>
<dbReference type="Proteomes" id="UP000177396">
    <property type="component" value="Unassembled WGS sequence"/>
</dbReference>
<feature type="domain" description="TNase-like" evidence="5">
    <location>
        <begin position="36"/>
        <end position="154"/>
    </location>
</feature>